<dbReference type="Proteomes" id="UP001375240">
    <property type="component" value="Unassembled WGS sequence"/>
</dbReference>
<sequence length="129" mass="14683">MHRNVAAVFQFMCKVIAESSAVALRSFQHDPGGFWGTRRGFSLRSIERNADDQKKNISNKKGSIEEAPGRTIFKSSQQPCFPFPITKSRKYPSNRRLVMMMQSKLVWKRDLSLSGWNNSLTRGRGCSLV</sequence>
<protein>
    <recommendedName>
        <fullName evidence="3">Secreted protein</fullName>
    </recommendedName>
</protein>
<reference evidence="1 2" key="1">
    <citation type="submission" date="2019-10" db="EMBL/GenBank/DDBJ databases">
        <authorList>
            <person name="Palmer J.M."/>
        </authorList>
    </citation>
    <scope>NUCLEOTIDE SEQUENCE [LARGE SCALE GENOMIC DNA]</scope>
    <source>
        <strain evidence="1 2">TWF696</strain>
    </source>
</reference>
<organism evidence="1 2">
    <name type="scientific">Orbilia brochopaga</name>
    <dbReference type="NCBI Taxonomy" id="3140254"/>
    <lineage>
        <taxon>Eukaryota</taxon>
        <taxon>Fungi</taxon>
        <taxon>Dikarya</taxon>
        <taxon>Ascomycota</taxon>
        <taxon>Pezizomycotina</taxon>
        <taxon>Orbiliomycetes</taxon>
        <taxon>Orbiliales</taxon>
        <taxon>Orbiliaceae</taxon>
        <taxon>Orbilia</taxon>
    </lineage>
</organism>
<dbReference type="AlphaFoldDB" id="A0AAV9U4C8"/>
<accession>A0AAV9U4C8</accession>
<comment type="caution">
    <text evidence="1">The sequence shown here is derived from an EMBL/GenBank/DDBJ whole genome shotgun (WGS) entry which is preliminary data.</text>
</comment>
<keyword evidence="2" id="KW-1185">Reference proteome</keyword>
<dbReference type="EMBL" id="JAVHNQ010000014">
    <property type="protein sequence ID" value="KAK6332725.1"/>
    <property type="molecule type" value="Genomic_DNA"/>
</dbReference>
<evidence type="ECO:0000313" key="1">
    <source>
        <dbReference type="EMBL" id="KAK6332725.1"/>
    </source>
</evidence>
<evidence type="ECO:0008006" key="3">
    <source>
        <dbReference type="Google" id="ProtNLM"/>
    </source>
</evidence>
<name>A0AAV9U4C8_9PEZI</name>
<proteinExistence type="predicted"/>
<gene>
    <name evidence="1" type="ORF">TWF696_002749</name>
</gene>
<evidence type="ECO:0000313" key="2">
    <source>
        <dbReference type="Proteomes" id="UP001375240"/>
    </source>
</evidence>